<name>A0AC55D1Z1_ECHTE</name>
<dbReference type="RefSeq" id="XP_045145760.1">
    <property type="nucleotide sequence ID" value="XM_045289825.1"/>
</dbReference>
<keyword evidence="1" id="KW-1185">Reference proteome</keyword>
<protein>
    <submittedName>
        <fullName evidence="2">Ankyrin repeat domain-containing protein 26 isoform X1</fullName>
    </submittedName>
</protein>
<evidence type="ECO:0000313" key="2">
    <source>
        <dbReference type="RefSeq" id="XP_045145760.1"/>
    </source>
</evidence>
<evidence type="ECO:0000313" key="1">
    <source>
        <dbReference type="Proteomes" id="UP000694863"/>
    </source>
</evidence>
<sequence>MNPVTTAVRKFFRLKRRKCAAPLDSAGSQPWGQRGLALGDTNPGTPDPRYQVREQDLGEIHKAAWSGNVREVQRLLSLGRNDLDRRDGHSRTPLHLACANGQVGVVKVLVKRKCFLNLCDRENRTALMKAVQCQEEECVAVLLENGADPNVMDLDGNTALHYATSGDISIAEQLLSHGADVEARNKDDLTPLSLAINENKEEMVAFLMENKADIRAVDKAKSYREKMDKYKEELKHKYPDQNGKQGPKPSPNLFLPKTHNTKVEEISEEEPSTSLSKNSGPDDSWPSSDDDIFGLEPKVSPKPNLVKLLQLSQRLRNQTGGTTFLKPLSGRSCEDNHSNSDSEGVSKTLPERKINVTAYAPPSTDNHSNSEGEGVSETPSKGPVKVKECSCATTNNSDDNGGEGVPKTPPKTPVNVKESPWPAIPSSDVPFKLTTSDVTKEEETKSETRQKKSSVAIIKVPEREQMDNGFVTYISGEQEDNSTRMMSILGLGEEEEETESPWDSESIPESPPQKHVEDLFATTDVKVEHLSKSQDVFYIPSCMSGPRNIKMAKLEDTRNVGIPGAHVDSPKKNLHLKTTKTASPHEVLASKDLKTSKSAEIDLKMSPKEEDKCNERKSNESQVREEKNKVKSSTRKGPENTHQLAADFDDDGLIKKGKSEETGKRFPVEENEDSDGSSLDLPMLEVKKYESQNWTPTSSAVTPVVEKANVLCGVLPEVNTPDSSFSETDQEEGRPAKKTSDMKTKVSKNMGCVQDDECWSLTSETASEDCVLPNSVTLLEQLAMSCNDSLNLLKIQDAILSYERVIELKKNHCALLTRKMKQMETKCCALQMELRETKEIKVELENEKMEWEQELSNLRFALAQEEEKRRNADILFEVTKVQLKQKEEEYNNEVKVKQQLEHTLSTLDLELKTARSNLNKIVEERDDTQKQLSQEQNARILQDGILSNHLCKQKAIEMAYKKKNSGGAFRKMVQAKQCLRRGSTEQNKCKVPSKDKDDSQQNHVLQNKIDILTLEIETLKNQSQAKEKKYSEDVEFIKAKNDDLQKTLKKSEETFSRTAFQLNDLTAENAMLHSKLETEKLNKKRLETEMDSLQSRLAAAVQNHEQSQKSKADLHLSFQMARDELLQTRNKMSLDLSNLKENNDALCQQLSVTESKLSSLENAFILTKDTLREKMLNLERVQRDFSQVQGQMKEMERRYQNEKEKVRESITAQKLINEKLTSLQAENNLLQKQVDEAENKADCKERKVVNLQDQLHAIVKTLKEESKKSHTLEERAKALTSECIHLKGQIYQYDSEKAEREAGLKQIQQELTESIKKHSMSEASLEVAAHYRVTLEDQVQDLKKKIDQIRCQYEELQCQHAEAMQNAERTQDNMQKQEVENVTLKATIKLQEDKIETLHQSLLSKRLSEDENEKLRKSLEHRLDQETHKNNELEKDIAGLKKSLKETKKKLNEYETGDLCFLGDLQTRNIELESQMTPLQEKQINNLTEQLETSYSKCQHLEIQKQALQQELVAVKDVQRKCGKLEKRKDKLEQKVGHLRSQLEKSAIDYAQVEQYKRDVEEKATQELVEKLKQVNLFLQTQAVSQENLEYLREEHNASMRSQMEMRMNELESELSKMKTSQNDSQKTETEKYKELYFQELQLKTELSSKLEKANERLSDISGKLAMEKQQNQQNQSFLNSLMTRPALETPFVGTAQISSVFARNLPREYIGVSPTSRHWHPTDNIDTYLAKMQEELQNNITRELEEDYKLFSEAWLKPSSNIWIHGLSNQSQT</sequence>
<gene>
    <name evidence="2" type="primary">ANKRD26</name>
</gene>
<proteinExistence type="predicted"/>
<reference evidence="2" key="1">
    <citation type="submission" date="2025-08" db="UniProtKB">
        <authorList>
            <consortium name="RefSeq"/>
        </authorList>
    </citation>
    <scope>IDENTIFICATION</scope>
</reference>
<dbReference type="Proteomes" id="UP000694863">
    <property type="component" value="Unplaced"/>
</dbReference>
<accession>A0AC55D1Z1</accession>
<organism evidence="1 2">
    <name type="scientific">Echinops telfairi</name>
    <name type="common">Lesser hedgehog tenrec</name>
    <dbReference type="NCBI Taxonomy" id="9371"/>
    <lineage>
        <taxon>Eukaryota</taxon>
        <taxon>Metazoa</taxon>
        <taxon>Chordata</taxon>
        <taxon>Craniata</taxon>
        <taxon>Vertebrata</taxon>
        <taxon>Euteleostomi</taxon>
        <taxon>Mammalia</taxon>
        <taxon>Eutheria</taxon>
        <taxon>Afrotheria</taxon>
        <taxon>Tenrecidae</taxon>
        <taxon>Tenrecinae</taxon>
        <taxon>Echinops</taxon>
    </lineage>
</organism>